<keyword evidence="4" id="KW-1185">Reference proteome</keyword>
<dbReference type="SUPFAM" id="SSF55961">
    <property type="entry name" value="Bet v1-like"/>
    <property type="match status" value="1"/>
</dbReference>
<dbReference type="Gene3D" id="3.30.530.20">
    <property type="match status" value="1"/>
</dbReference>
<evidence type="ECO:0000313" key="4">
    <source>
        <dbReference type="Proteomes" id="UP000193801"/>
    </source>
</evidence>
<dbReference type="Proteomes" id="UP000193801">
    <property type="component" value="Unassembled WGS sequence"/>
</dbReference>
<comment type="caution">
    <text evidence="3">The sequence shown here is derived from an EMBL/GenBank/DDBJ whole genome shotgun (WGS) entry which is preliminary data.</text>
</comment>
<reference evidence="3 4" key="1">
    <citation type="journal article" date="2015" name="Emerg. Microbes Infect.">
        <title>Characterization of 17 strains belonging to the Mycobacterium simiae complex and description of Mycobacterium paraense sp. nov.</title>
        <authorList>
            <person name="Fusco da Costa A.R."/>
            <person name="Fedrizzi T."/>
            <person name="Lopes M.L."/>
            <person name="Pecorari M."/>
            <person name="Oliveira da Costa W.L."/>
            <person name="Giacobazzi E."/>
            <person name="da Costa Bahia J.R."/>
            <person name="De Sanctis V."/>
            <person name="Batista Lima K.V."/>
            <person name="Bertorelli R."/>
            <person name="Grottola A."/>
            <person name="Fabio A."/>
            <person name="Mariottini A."/>
            <person name="Ferretti P."/>
            <person name="Di Leva F."/>
            <person name="Fregni Serpini G."/>
            <person name="Tagliazucchi S."/>
            <person name="Rumpianesi F."/>
            <person name="Jousson O."/>
            <person name="Segata N."/>
            <person name="Tortoli E."/>
        </authorList>
    </citation>
    <scope>NUCLEOTIDE SEQUENCE [LARGE SCALE GENOMIC DNA]</scope>
    <source>
        <strain evidence="3 4">FI-07156</strain>
    </source>
</reference>
<sequence length="121" mass="13815">MSRQTLSDSIRIAAPPDEVWDLITTVAGITEWYDTWDAVEHSGADQRLRVGTSFRLIRHRLGRDDTALCRVTSLRPRTQLCWLQYASHRPTMSVEFRLLPETGGTLLNHTRSWLGDGEPSH</sequence>
<organism evidence="3 4">
    <name type="scientific">Mycobacterium paraense</name>
    <dbReference type="NCBI Taxonomy" id="767916"/>
    <lineage>
        <taxon>Bacteria</taxon>
        <taxon>Bacillati</taxon>
        <taxon>Actinomycetota</taxon>
        <taxon>Actinomycetes</taxon>
        <taxon>Mycobacteriales</taxon>
        <taxon>Mycobacteriaceae</taxon>
        <taxon>Mycobacterium</taxon>
        <taxon>Mycobacterium simiae complex</taxon>
    </lineage>
</organism>
<dbReference type="EMBL" id="LQPK01000002">
    <property type="protein sequence ID" value="ORW33815.1"/>
    <property type="molecule type" value="Genomic_DNA"/>
</dbReference>
<dbReference type="Pfam" id="PF08327">
    <property type="entry name" value="AHSA1"/>
    <property type="match status" value="1"/>
</dbReference>
<accession>A0ABX3VUN6</accession>
<proteinExistence type="inferred from homology"/>
<dbReference type="CDD" id="cd07814">
    <property type="entry name" value="SRPBCC_CalC_Aha1-like"/>
    <property type="match status" value="1"/>
</dbReference>
<dbReference type="RefSeq" id="WP_085096313.1">
    <property type="nucleotide sequence ID" value="NZ_LQPK01000002.1"/>
</dbReference>
<dbReference type="InterPro" id="IPR023393">
    <property type="entry name" value="START-like_dom_sf"/>
</dbReference>
<evidence type="ECO:0000256" key="1">
    <source>
        <dbReference type="ARBA" id="ARBA00006817"/>
    </source>
</evidence>
<evidence type="ECO:0000259" key="2">
    <source>
        <dbReference type="Pfam" id="PF08327"/>
    </source>
</evidence>
<gene>
    <name evidence="3" type="ORF">AWB91_06545</name>
</gene>
<comment type="similarity">
    <text evidence="1">Belongs to the AHA1 family.</text>
</comment>
<protein>
    <recommendedName>
        <fullName evidence="2">Activator of Hsp90 ATPase homologue 1/2-like C-terminal domain-containing protein</fullName>
    </recommendedName>
</protein>
<feature type="domain" description="Activator of Hsp90 ATPase homologue 1/2-like C-terminal" evidence="2">
    <location>
        <begin position="13"/>
        <end position="111"/>
    </location>
</feature>
<dbReference type="InterPro" id="IPR013538">
    <property type="entry name" value="ASHA1/2-like_C"/>
</dbReference>
<name>A0ABX3VUN6_9MYCO</name>
<evidence type="ECO:0000313" key="3">
    <source>
        <dbReference type="EMBL" id="ORW33815.1"/>
    </source>
</evidence>